<accession>A0A1Q9F5N4</accession>
<evidence type="ECO:0000313" key="2">
    <source>
        <dbReference type="EMBL" id="OLQ14980.1"/>
    </source>
</evidence>
<proteinExistence type="predicted"/>
<comment type="caution">
    <text evidence="2">The sequence shown here is derived from an EMBL/GenBank/DDBJ whole genome shotgun (WGS) entry which is preliminary data.</text>
</comment>
<name>A0A1Q9F5N4_SYMMI</name>
<dbReference type="AlphaFoldDB" id="A0A1Q9F5N4"/>
<evidence type="ECO:0000313" key="3">
    <source>
        <dbReference type="Proteomes" id="UP000186817"/>
    </source>
</evidence>
<reference evidence="2 3" key="1">
    <citation type="submission" date="2016-02" db="EMBL/GenBank/DDBJ databases">
        <title>Genome analysis of coral dinoflagellate symbionts highlights evolutionary adaptations to a symbiotic lifestyle.</title>
        <authorList>
            <person name="Aranda M."/>
            <person name="Li Y."/>
            <person name="Liew Y.J."/>
            <person name="Baumgarten S."/>
            <person name="Simakov O."/>
            <person name="Wilson M."/>
            <person name="Piel J."/>
            <person name="Ashoor H."/>
            <person name="Bougouffa S."/>
            <person name="Bajic V.B."/>
            <person name="Ryu T."/>
            <person name="Ravasi T."/>
            <person name="Bayer T."/>
            <person name="Micklem G."/>
            <person name="Kim H."/>
            <person name="Bhak J."/>
            <person name="Lajeunesse T.C."/>
            <person name="Voolstra C.R."/>
        </authorList>
    </citation>
    <scope>NUCLEOTIDE SEQUENCE [LARGE SCALE GENOMIC DNA]</scope>
    <source>
        <strain evidence="2 3">CCMP2467</strain>
    </source>
</reference>
<protein>
    <submittedName>
        <fullName evidence="2">Uncharacterized protein</fullName>
    </submittedName>
</protein>
<dbReference type="Proteomes" id="UP000186817">
    <property type="component" value="Unassembled WGS sequence"/>
</dbReference>
<keyword evidence="3" id="KW-1185">Reference proteome</keyword>
<dbReference type="EMBL" id="LSRX01000008">
    <property type="protein sequence ID" value="OLQ14980.1"/>
    <property type="molecule type" value="Genomic_DNA"/>
</dbReference>
<sequence>MLDRMSPVYSAQDTVEEQVFTWEQKQMQAKKGNHSVQRLEPSAHKPTTRTEDTLLQEPKWRSEIDPEGIQFLQLPLIFPADMVKFAI</sequence>
<organism evidence="2 3">
    <name type="scientific">Symbiodinium microadriaticum</name>
    <name type="common">Dinoflagellate</name>
    <name type="synonym">Zooxanthella microadriatica</name>
    <dbReference type="NCBI Taxonomy" id="2951"/>
    <lineage>
        <taxon>Eukaryota</taxon>
        <taxon>Sar</taxon>
        <taxon>Alveolata</taxon>
        <taxon>Dinophyceae</taxon>
        <taxon>Suessiales</taxon>
        <taxon>Symbiodiniaceae</taxon>
        <taxon>Symbiodinium</taxon>
    </lineage>
</organism>
<gene>
    <name evidence="2" type="ORF">AK812_SmicGene843</name>
</gene>
<evidence type="ECO:0000256" key="1">
    <source>
        <dbReference type="SAM" id="MobiDB-lite"/>
    </source>
</evidence>
<feature type="region of interest" description="Disordered" evidence="1">
    <location>
        <begin position="30"/>
        <end position="52"/>
    </location>
</feature>